<evidence type="ECO:0000313" key="2">
    <source>
        <dbReference type="Proteomes" id="UP000828390"/>
    </source>
</evidence>
<comment type="caution">
    <text evidence="1">The sequence shown here is derived from an EMBL/GenBank/DDBJ whole genome shotgun (WGS) entry which is preliminary data.</text>
</comment>
<evidence type="ECO:0000313" key="1">
    <source>
        <dbReference type="EMBL" id="KAH3755526.1"/>
    </source>
</evidence>
<accession>A0A9D4DU92</accession>
<organism evidence="1 2">
    <name type="scientific">Dreissena polymorpha</name>
    <name type="common">Zebra mussel</name>
    <name type="synonym">Mytilus polymorpha</name>
    <dbReference type="NCBI Taxonomy" id="45954"/>
    <lineage>
        <taxon>Eukaryota</taxon>
        <taxon>Metazoa</taxon>
        <taxon>Spiralia</taxon>
        <taxon>Lophotrochozoa</taxon>
        <taxon>Mollusca</taxon>
        <taxon>Bivalvia</taxon>
        <taxon>Autobranchia</taxon>
        <taxon>Heteroconchia</taxon>
        <taxon>Euheterodonta</taxon>
        <taxon>Imparidentia</taxon>
        <taxon>Neoheterodontei</taxon>
        <taxon>Myida</taxon>
        <taxon>Dreissenoidea</taxon>
        <taxon>Dreissenidae</taxon>
        <taxon>Dreissena</taxon>
    </lineage>
</organism>
<dbReference type="EMBL" id="JAIWYP010000010">
    <property type="protein sequence ID" value="KAH3755526.1"/>
    <property type="molecule type" value="Genomic_DNA"/>
</dbReference>
<protein>
    <submittedName>
        <fullName evidence="1">Uncharacterized protein</fullName>
    </submittedName>
</protein>
<keyword evidence="2" id="KW-1185">Reference proteome</keyword>
<reference evidence="1" key="1">
    <citation type="journal article" date="2019" name="bioRxiv">
        <title>The Genome of the Zebra Mussel, Dreissena polymorpha: A Resource for Invasive Species Research.</title>
        <authorList>
            <person name="McCartney M.A."/>
            <person name="Auch B."/>
            <person name="Kono T."/>
            <person name="Mallez S."/>
            <person name="Zhang Y."/>
            <person name="Obille A."/>
            <person name="Becker A."/>
            <person name="Abrahante J.E."/>
            <person name="Garbe J."/>
            <person name="Badalamenti J.P."/>
            <person name="Herman A."/>
            <person name="Mangelson H."/>
            <person name="Liachko I."/>
            <person name="Sullivan S."/>
            <person name="Sone E.D."/>
            <person name="Koren S."/>
            <person name="Silverstein K.A.T."/>
            <person name="Beckman K.B."/>
            <person name="Gohl D.M."/>
        </authorList>
    </citation>
    <scope>NUCLEOTIDE SEQUENCE</scope>
    <source>
        <strain evidence="1">Duluth1</strain>
        <tissue evidence="1">Whole animal</tissue>
    </source>
</reference>
<proteinExistence type="predicted"/>
<gene>
    <name evidence="1" type="ORF">DPMN_190222</name>
</gene>
<dbReference type="Proteomes" id="UP000828390">
    <property type="component" value="Unassembled WGS sequence"/>
</dbReference>
<dbReference type="AlphaFoldDB" id="A0A9D4DU92"/>
<sequence length="76" mass="8047">MNWIVPAPMQRVTVTTVAPSAEADPFEPASAVIVFTYPQDVALVSVSPVATFSAQVEESTVRSVEGASKINVVNIE</sequence>
<name>A0A9D4DU92_DREPO</name>
<reference evidence="1" key="2">
    <citation type="submission" date="2020-11" db="EMBL/GenBank/DDBJ databases">
        <authorList>
            <person name="McCartney M.A."/>
            <person name="Auch B."/>
            <person name="Kono T."/>
            <person name="Mallez S."/>
            <person name="Becker A."/>
            <person name="Gohl D.M."/>
            <person name="Silverstein K.A.T."/>
            <person name="Koren S."/>
            <person name="Bechman K.B."/>
            <person name="Herman A."/>
            <person name="Abrahante J.E."/>
            <person name="Garbe J."/>
        </authorList>
    </citation>
    <scope>NUCLEOTIDE SEQUENCE</scope>
    <source>
        <strain evidence="1">Duluth1</strain>
        <tissue evidence="1">Whole animal</tissue>
    </source>
</reference>